<dbReference type="InterPro" id="IPR010319">
    <property type="entry name" value="Transglutaminase-like_Cys_pept"/>
</dbReference>
<keyword evidence="3" id="KW-1185">Reference proteome</keyword>
<gene>
    <name evidence="2" type="ORF">PSQ39_08055</name>
</gene>
<feature type="transmembrane region" description="Helical" evidence="1">
    <location>
        <begin position="32"/>
        <end position="53"/>
    </location>
</feature>
<dbReference type="InterPro" id="IPR038765">
    <property type="entry name" value="Papain-like_cys_pep_sf"/>
</dbReference>
<keyword evidence="1" id="KW-0472">Membrane</keyword>
<evidence type="ECO:0000256" key="1">
    <source>
        <dbReference type="SAM" id="Phobius"/>
    </source>
</evidence>
<evidence type="ECO:0000313" key="3">
    <source>
        <dbReference type="Proteomes" id="UP001528672"/>
    </source>
</evidence>
<dbReference type="RefSeq" id="WP_273926220.1">
    <property type="nucleotide sequence ID" value="NZ_JAQSIO010000002.1"/>
</dbReference>
<dbReference type="EMBL" id="JAQSIO010000002">
    <property type="protein sequence ID" value="MDD0814579.1"/>
    <property type="molecule type" value="Genomic_DNA"/>
</dbReference>
<dbReference type="Gene3D" id="3.10.620.30">
    <property type="match status" value="1"/>
</dbReference>
<keyword evidence="1" id="KW-0812">Transmembrane</keyword>
<dbReference type="PANTHER" id="PTHR39327:SF1">
    <property type="entry name" value="BLR5470 PROTEIN"/>
    <property type="match status" value="1"/>
</dbReference>
<accession>A0ABT5MF02</accession>
<dbReference type="PANTHER" id="PTHR39327">
    <property type="match status" value="1"/>
</dbReference>
<proteinExistence type="predicted"/>
<name>A0ABT5MF02_9BURK</name>
<sequence length="253" mass="28553">MPGLNAPVRHSDCPTLPWSAGQRLASPALRRWVAAGLASALVLVLALGAWTWAQAGVVDFSRNLLSWADRQWGPDAPARLLTWQRIVRDSLQAKEAGRMELTSQLARSNDFFNQVPYYSDRQHWGMDDYWATPVELLGSLGGDCEDYAVAKYLMLKELGVPIERLRITYVRALRLNEAHMVLAYYPTPDADPLILDNLNPVIRPASQRTDLEPVYSFNDDDLWLANGLTRKGGSSQVRLWKDMLAKMAREQQM</sequence>
<comment type="caution">
    <text evidence="2">The sequence shown here is derived from an EMBL/GenBank/DDBJ whole genome shotgun (WGS) entry which is preliminary data.</text>
</comment>
<organism evidence="2 3">
    <name type="scientific">Curvibacter microcysteis</name>
    <dbReference type="NCBI Taxonomy" id="3026419"/>
    <lineage>
        <taxon>Bacteria</taxon>
        <taxon>Pseudomonadati</taxon>
        <taxon>Pseudomonadota</taxon>
        <taxon>Betaproteobacteria</taxon>
        <taxon>Burkholderiales</taxon>
        <taxon>Comamonadaceae</taxon>
        <taxon>Curvibacter</taxon>
    </lineage>
</organism>
<keyword evidence="1" id="KW-1133">Transmembrane helix</keyword>
<dbReference type="Proteomes" id="UP001528672">
    <property type="component" value="Unassembled WGS sequence"/>
</dbReference>
<dbReference type="Pfam" id="PF06035">
    <property type="entry name" value="Peptidase_C93"/>
    <property type="match status" value="1"/>
</dbReference>
<protein>
    <submittedName>
        <fullName evidence="2">Transglutaminase-like cysteine peptidase</fullName>
    </submittedName>
</protein>
<reference evidence="2 3" key="1">
    <citation type="submission" date="2023-02" db="EMBL/GenBank/DDBJ databases">
        <title>Bacterial whole genome sequence for Curvibacter sp. HBC28.</title>
        <authorList>
            <person name="Le V."/>
            <person name="Ko S.-R."/>
            <person name="Ahn C.-Y."/>
            <person name="Oh H.-M."/>
        </authorList>
    </citation>
    <scope>NUCLEOTIDE SEQUENCE [LARGE SCALE GENOMIC DNA]</scope>
    <source>
        <strain evidence="2 3">HBC28</strain>
    </source>
</reference>
<dbReference type="SUPFAM" id="SSF54001">
    <property type="entry name" value="Cysteine proteinases"/>
    <property type="match status" value="1"/>
</dbReference>
<evidence type="ECO:0000313" key="2">
    <source>
        <dbReference type="EMBL" id="MDD0814579.1"/>
    </source>
</evidence>